<dbReference type="OMA" id="IMYKFLA"/>
<dbReference type="STRING" id="5888.A0DEP8"/>
<evidence type="ECO:0000256" key="5">
    <source>
        <dbReference type="PROSITE-ProRule" id="PRU01077"/>
    </source>
</evidence>
<dbReference type="KEGG" id="ptm:GSPATT00016341001"/>
<keyword evidence="4" id="KW-0206">Cytoskeleton</keyword>
<dbReference type="GO" id="GO:0005886">
    <property type="term" value="C:plasma membrane"/>
    <property type="evidence" value="ECO:0000318"/>
    <property type="project" value="GO_Central"/>
</dbReference>
<name>A0DEP8_PARTE</name>
<proteinExistence type="predicted"/>
<keyword evidence="5 6" id="KW-0175">Coiled coil</keyword>
<dbReference type="PANTHER" id="PTHR23065:SF7">
    <property type="entry name" value="NOSTRIN, ISOFORM H"/>
    <property type="match status" value="1"/>
</dbReference>
<dbReference type="SUPFAM" id="SSF103657">
    <property type="entry name" value="BAR/IMD domain-like"/>
    <property type="match status" value="1"/>
</dbReference>
<dbReference type="OrthoDB" id="299630at2759"/>
<dbReference type="PANTHER" id="PTHR23065">
    <property type="entry name" value="PROLINE-SERINE-THREONINE PHOSPHATASE INTERACTING PROTEIN 1"/>
    <property type="match status" value="1"/>
</dbReference>
<dbReference type="Pfam" id="PF00611">
    <property type="entry name" value="FCH"/>
    <property type="match status" value="1"/>
</dbReference>
<evidence type="ECO:0000256" key="1">
    <source>
        <dbReference type="ARBA" id="ARBA00004245"/>
    </source>
</evidence>
<accession>A0DEP8</accession>
<evidence type="ECO:0000313" key="9">
    <source>
        <dbReference type="Proteomes" id="UP000000600"/>
    </source>
</evidence>
<feature type="coiled-coil region" evidence="6">
    <location>
        <begin position="110"/>
        <end position="155"/>
    </location>
</feature>
<organism evidence="8 9">
    <name type="scientific">Paramecium tetraurelia</name>
    <dbReference type="NCBI Taxonomy" id="5888"/>
    <lineage>
        <taxon>Eukaryota</taxon>
        <taxon>Sar</taxon>
        <taxon>Alveolata</taxon>
        <taxon>Ciliophora</taxon>
        <taxon>Intramacronucleata</taxon>
        <taxon>Oligohymenophorea</taxon>
        <taxon>Peniculida</taxon>
        <taxon>Parameciidae</taxon>
        <taxon>Paramecium</taxon>
    </lineage>
</organism>
<dbReference type="GO" id="GO:0005737">
    <property type="term" value="C:cytoplasm"/>
    <property type="evidence" value="ECO:0000318"/>
    <property type="project" value="GO_Central"/>
</dbReference>
<dbReference type="InParanoid" id="A0DEP8"/>
<gene>
    <name evidence="8" type="ORF">GSPATT00016341001</name>
</gene>
<sequence length="581" mass="69228">MQQNYAESLFSYFTQVANQSQTGRKIIEEIIDLFEERANLEEKYAKSLEKLVSNIAKLDERQQYKYQVINRMYKVPIFCLKSLTSSRQYQAQSLCSQIREDLITQLKQVIQQQNGASKKLIEEAKKMEKENLLLNQEFKKSFQEYKQKKREYEQYATVLVVYNLLSEYSEKKRINQYYKVNQIKKEYSDLEQQYKQSVFEYNSSCETSKTRMQEILNVMQEQEEKRIGILQDTLIRQIIFEVSHSKNVQYDLEKITEVINEIQPKDEVNKFITNIKQDGPSLFEKTEIVHLNTFISNSLQKFFQKEFDELLNLNNDESVNNIIASVDQGIEVLPEDQKQQETYYAAKLIHDCWKEEELSIQVFQELKKKTKDNYQQRMLVILAIQNKRLNTQFKLGTIAFQNVLKLFNSLLEICLDTFDAGTSRQLMNLSFTFYQEKIENNKMQCYFLSNEFAKHQVWETRDLWETSIIQSIYEKIKEQQKKQRLPNQNEQIQAEKNMILTILTQMAQNMLLFNFKIGALKDIMYKFLAFFELNEEITLDLFNAIEGFENQKKINDALEKEAQFQKIQEQIEKAQQENKKD</sequence>
<keyword evidence="9" id="KW-1185">Reference proteome</keyword>
<feature type="coiled-coil region" evidence="6">
    <location>
        <begin position="180"/>
        <end position="225"/>
    </location>
</feature>
<comment type="subcellular location">
    <subcellularLocation>
        <location evidence="1">Cytoplasm</location>
        <location evidence="1">Cytoskeleton</location>
    </subcellularLocation>
</comment>
<dbReference type="Proteomes" id="UP000000600">
    <property type="component" value="Unassembled WGS sequence"/>
</dbReference>
<feature type="coiled-coil region" evidence="6">
    <location>
        <begin position="30"/>
        <end position="61"/>
    </location>
</feature>
<evidence type="ECO:0000256" key="2">
    <source>
        <dbReference type="ARBA" id="ARBA00022490"/>
    </source>
</evidence>
<evidence type="ECO:0000256" key="4">
    <source>
        <dbReference type="ARBA" id="ARBA00023212"/>
    </source>
</evidence>
<dbReference type="InterPro" id="IPR031160">
    <property type="entry name" value="F_BAR_dom"/>
</dbReference>
<reference evidence="8 9" key="1">
    <citation type="journal article" date="2006" name="Nature">
        <title>Global trends of whole-genome duplications revealed by the ciliate Paramecium tetraurelia.</title>
        <authorList>
            <consortium name="Genoscope"/>
            <person name="Aury J.-M."/>
            <person name="Jaillon O."/>
            <person name="Duret L."/>
            <person name="Noel B."/>
            <person name="Jubin C."/>
            <person name="Porcel B.M."/>
            <person name="Segurens B."/>
            <person name="Daubin V."/>
            <person name="Anthouard V."/>
            <person name="Aiach N."/>
            <person name="Arnaiz O."/>
            <person name="Billaut A."/>
            <person name="Beisson J."/>
            <person name="Blanc I."/>
            <person name="Bouhouche K."/>
            <person name="Camara F."/>
            <person name="Duharcourt S."/>
            <person name="Guigo R."/>
            <person name="Gogendeau D."/>
            <person name="Katinka M."/>
            <person name="Keller A.-M."/>
            <person name="Kissmehl R."/>
            <person name="Klotz C."/>
            <person name="Koll F."/>
            <person name="Le Moue A."/>
            <person name="Lepere C."/>
            <person name="Malinsky S."/>
            <person name="Nowacki M."/>
            <person name="Nowak J.K."/>
            <person name="Plattner H."/>
            <person name="Poulain J."/>
            <person name="Ruiz F."/>
            <person name="Serrano V."/>
            <person name="Zagulski M."/>
            <person name="Dessen P."/>
            <person name="Betermier M."/>
            <person name="Weissenbach J."/>
            <person name="Scarpelli C."/>
            <person name="Schachter V."/>
            <person name="Sperling L."/>
            <person name="Meyer E."/>
            <person name="Cohen J."/>
            <person name="Wincker P."/>
        </authorList>
    </citation>
    <scope>NUCLEOTIDE SEQUENCE [LARGE SCALE GENOMIC DNA]</scope>
    <source>
        <strain evidence="8 9">Stock d4-2</strain>
    </source>
</reference>
<dbReference type="Gene3D" id="1.20.1270.60">
    <property type="entry name" value="Arfaptin homology (AH) domain/BAR domain"/>
    <property type="match status" value="1"/>
</dbReference>
<feature type="domain" description="F-BAR" evidence="7">
    <location>
        <begin position="1"/>
        <end position="267"/>
    </location>
</feature>
<dbReference type="HOGENOM" id="CLU_508539_0_0_1"/>
<dbReference type="EMBL" id="CT868407">
    <property type="protein sequence ID" value="CAK81515.1"/>
    <property type="molecule type" value="Genomic_DNA"/>
</dbReference>
<evidence type="ECO:0000256" key="3">
    <source>
        <dbReference type="ARBA" id="ARBA00022553"/>
    </source>
</evidence>
<dbReference type="PROSITE" id="PS51741">
    <property type="entry name" value="F_BAR"/>
    <property type="match status" value="1"/>
</dbReference>
<evidence type="ECO:0000259" key="7">
    <source>
        <dbReference type="PROSITE" id="PS51741"/>
    </source>
</evidence>
<dbReference type="eggNOG" id="ENOG502T2XN">
    <property type="taxonomic scope" value="Eukaryota"/>
</dbReference>
<evidence type="ECO:0000313" key="8">
    <source>
        <dbReference type="EMBL" id="CAK81515.1"/>
    </source>
</evidence>
<dbReference type="AlphaFoldDB" id="A0DEP8"/>
<dbReference type="GO" id="GO:0043226">
    <property type="term" value="C:organelle"/>
    <property type="evidence" value="ECO:0007669"/>
    <property type="project" value="UniProtKB-ARBA"/>
</dbReference>
<dbReference type="InterPro" id="IPR027267">
    <property type="entry name" value="AH/BAR_dom_sf"/>
</dbReference>
<keyword evidence="3" id="KW-0597">Phosphoprotein</keyword>
<keyword evidence="2" id="KW-0963">Cytoplasm</keyword>
<protein>
    <recommendedName>
        <fullName evidence="7">F-BAR domain-containing protein</fullName>
    </recommendedName>
</protein>
<dbReference type="InterPro" id="IPR001060">
    <property type="entry name" value="FCH_dom"/>
</dbReference>
<evidence type="ECO:0000256" key="6">
    <source>
        <dbReference type="SAM" id="Coils"/>
    </source>
</evidence>
<dbReference type="GeneID" id="5034697"/>
<dbReference type="RefSeq" id="XP_001448912.1">
    <property type="nucleotide sequence ID" value="XM_001448875.1"/>
</dbReference>